<dbReference type="PANTHER" id="PTHR22911:SF79">
    <property type="entry name" value="MOBA-LIKE NTP TRANSFERASE DOMAIN-CONTAINING PROTEIN"/>
    <property type="match status" value="1"/>
</dbReference>
<feature type="domain" description="EamA" evidence="4">
    <location>
        <begin position="154"/>
        <end position="293"/>
    </location>
</feature>
<feature type="transmembrane region" description="Helical" evidence="3">
    <location>
        <begin position="40"/>
        <end position="59"/>
    </location>
</feature>
<dbReference type="AlphaFoldDB" id="A0A543B2K5"/>
<gene>
    <name evidence="5" type="ORF">FB566_4674</name>
</gene>
<dbReference type="InterPro" id="IPR000620">
    <property type="entry name" value="EamA_dom"/>
</dbReference>
<dbReference type="GO" id="GO:0016020">
    <property type="term" value="C:membrane"/>
    <property type="evidence" value="ECO:0007669"/>
    <property type="project" value="InterPro"/>
</dbReference>
<feature type="transmembrane region" description="Helical" evidence="3">
    <location>
        <begin position="153"/>
        <end position="172"/>
    </location>
</feature>
<comment type="similarity">
    <text evidence="1">Belongs to the EamA transporter family.</text>
</comment>
<reference evidence="5 6" key="1">
    <citation type="submission" date="2019-06" db="EMBL/GenBank/DDBJ databases">
        <title>Sequencing the genomes of 1000 actinobacteria strains.</title>
        <authorList>
            <person name="Klenk H.-P."/>
        </authorList>
    </citation>
    <scope>NUCLEOTIDE SEQUENCE [LARGE SCALE GENOMIC DNA]</scope>
    <source>
        <strain evidence="5 6">DSM 45928</strain>
    </source>
</reference>
<feature type="domain" description="EamA" evidence="4">
    <location>
        <begin position="7"/>
        <end position="143"/>
    </location>
</feature>
<feature type="transmembrane region" description="Helical" evidence="3">
    <location>
        <begin position="279"/>
        <end position="295"/>
    </location>
</feature>
<evidence type="ECO:0000256" key="3">
    <source>
        <dbReference type="SAM" id="Phobius"/>
    </source>
</evidence>
<protein>
    <submittedName>
        <fullName evidence="5">Threonine/homoserine efflux transporter RhtA</fullName>
    </submittedName>
</protein>
<dbReference type="Proteomes" id="UP000317043">
    <property type="component" value="Unassembled WGS sequence"/>
</dbReference>
<keyword evidence="3" id="KW-0812">Transmembrane</keyword>
<evidence type="ECO:0000256" key="2">
    <source>
        <dbReference type="SAM" id="MobiDB-lite"/>
    </source>
</evidence>
<keyword evidence="6" id="KW-1185">Reference proteome</keyword>
<dbReference type="PANTHER" id="PTHR22911">
    <property type="entry name" value="ACYL-MALONYL CONDENSING ENZYME-RELATED"/>
    <property type="match status" value="1"/>
</dbReference>
<dbReference type="Gene3D" id="1.10.3730.20">
    <property type="match status" value="1"/>
</dbReference>
<feature type="transmembrane region" description="Helical" evidence="3">
    <location>
        <begin position="128"/>
        <end position="147"/>
    </location>
</feature>
<dbReference type="SUPFAM" id="SSF103481">
    <property type="entry name" value="Multidrug resistance efflux transporter EmrE"/>
    <property type="match status" value="2"/>
</dbReference>
<feature type="transmembrane region" description="Helical" evidence="3">
    <location>
        <begin position="252"/>
        <end position="273"/>
    </location>
</feature>
<dbReference type="OrthoDB" id="154915at2"/>
<sequence>MRRHTSSGVILILLASTFFGLSGPLAKVLMEAGLHPLEVTWLRVAGSGLLLTCAAIPAIRRAFRERQRLPVAGLIGFGLAAIAGVQAFYFLAVARLPVGVALLLEFTGPILVVAWIRWVRHTRLPRAALTGALLSLAGLAFVVDIWTGLRLDALGLLAGAAAAACQAGYFLAGETLTNKVSTPVLLSFGFGVGVLALAPLAQPWNMDWTVLSHRVSLGGFDFTAVVILAALIVFTGLAYATGLPALRMLSAAVAGGMAYTEVVVAAIAAWILLGESLTPSQMFGGLLVIVGVFTAQRAVAVKNSDTDTPPTADAPLTTESRVVP</sequence>
<evidence type="ECO:0000259" key="4">
    <source>
        <dbReference type="Pfam" id="PF00892"/>
    </source>
</evidence>
<feature type="compositionally biased region" description="Low complexity" evidence="2">
    <location>
        <begin position="306"/>
        <end position="318"/>
    </location>
</feature>
<evidence type="ECO:0000256" key="1">
    <source>
        <dbReference type="ARBA" id="ARBA00007362"/>
    </source>
</evidence>
<accession>A0A543B2K5</accession>
<comment type="caution">
    <text evidence="5">The sequence shown here is derived from an EMBL/GenBank/DDBJ whole genome shotgun (WGS) entry which is preliminary data.</text>
</comment>
<evidence type="ECO:0000313" key="5">
    <source>
        <dbReference type="EMBL" id="TQL79073.1"/>
    </source>
</evidence>
<proteinExistence type="inferred from homology"/>
<feature type="transmembrane region" description="Helical" evidence="3">
    <location>
        <begin position="71"/>
        <end position="92"/>
    </location>
</feature>
<feature type="transmembrane region" description="Helical" evidence="3">
    <location>
        <begin position="98"/>
        <end position="116"/>
    </location>
</feature>
<keyword evidence="3" id="KW-0472">Membrane</keyword>
<feature type="transmembrane region" description="Helical" evidence="3">
    <location>
        <begin position="222"/>
        <end position="240"/>
    </location>
</feature>
<feature type="transmembrane region" description="Helical" evidence="3">
    <location>
        <begin position="184"/>
        <end position="202"/>
    </location>
</feature>
<dbReference type="RefSeq" id="WP_142044106.1">
    <property type="nucleotide sequence ID" value="NZ_JBHTGS010000002.1"/>
</dbReference>
<dbReference type="InterPro" id="IPR037185">
    <property type="entry name" value="EmrE-like"/>
</dbReference>
<organism evidence="5 6">
    <name type="scientific">Stackebrandtia endophytica</name>
    <dbReference type="NCBI Taxonomy" id="1496996"/>
    <lineage>
        <taxon>Bacteria</taxon>
        <taxon>Bacillati</taxon>
        <taxon>Actinomycetota</taxon>
        <taxon>Actinomycetes</taxon>
        <taxon>Glycomycetales</taxon>
        <taxon>Glycomycetaceae</taxon>
        <taxon>Stackebrandtia</taxon>
    </lineage>
</organism>
<evidence type="ECO:0000313" key="6">
    <source>
        <dbReference type="Proteomes" id="UP000317043"/>
    </source>
</evidence>
<dbReference type="Pfam" id="PF00892">
    <property type="entry name" value="EamA"/>
    <property type="match status" value="2"/>
</dbReference>
<name>A0A543B2K5_9ACTN</name>
<keyword evidence="3" id="KW-1133">Transmembrane helix</keyword>
<dbReference type="EMBL" id="VFOW01000001">
    <property type="protein sequence ID" value="TQL79073.1"/>
    <property type="molecule type" value="Genomic_DNA"/>
</dbReference>
<dbReference type="InParanoid" id="A0A543B2K5"/>
<feature type="region of interest" description="Disordered" evidence="2">
    <location>
        <begin position="303"/>
        <end position="324"/>
    </location>
</feature>